<feature type="coiled-coil region" evidence="1">
    <location>
        <begin position="3"/>
        <end position="37"/>
    </location>
</feature>
<reference evidence="3" key="1">
    <citation type="journal article" date="2014" name="Stand. Genomic Sci.">
        <title>Genome sequence of the exopolysaccharide-producing Salipiger mucosus type strain (DSM 16094(T)), a moderately halophilic member of the Roseobacter clade.</title>
        <authorList>
            <person name="Riedel T."/>
            <person name="Spring S."/>
            <person name="Fiebig A."/>
            <person name="Petersen J."/>
            <person name="Kyrpides N.C."/>
            <person name="Goker M."/>
            <person name="Klenk H.P."/>
        </authorList>
    </citation>
    <scope>NUCLEOTIDE SEQUENCE [LARGE SCALE GENOMIC DNA]</scope>
    <source>
        <strain evidence="3">DSM 16094</strain>
    </source>
</reference>
<accession>S9RZI1</accession>
<dbReference type="EMBL" id="APVH01000015">
    <property type="protein sequence ID" value="EPX83420.1"/>
    <property type="molecule type" value="Genomic_DNA"/>
</dbReference>
<comment type="caution">
    <text evidence="2">The sequence shown here is derived from an EMBL/GenBank/DDBJ whole genome shotgun (WGS) entry which is preliminary data.</text>
</comment>
<dbReference type="RefSeq" id="WP_020041286.1">
    <property type="nucleotide sequence ID" value="NZ_KE557274.1"/>
</dbReference>
<evidence type="ECO:0000313" key="3">
    <source>
        <dbReference type="Proteomes" id="UP000015347"/>
    </source>
</evidence>
<evidence type="ECO:0000313" key="2">
    <source>
        <dbReference type="EMBL" id="EPX83420.1"/>
    </source>
</evidence>
<dbReference type="Proteomes" id="UP000015347">
    <property type="component" value="Unassembled WGS sequence"/>
</dbReference>
<evidence type="ECO:0000256" key="1">
    <source>
        <dbReference type="SAM" id="Coils"/>
    </source>
</evidence>
<dbReference type="AlphaFoldDB" id="S9RZI1"/>
<keyword evidence="1" id="KW-0175">Coiled coil</keyword>
<organism evidence="2 3">
    <name type="scientific">Salipiger mucosus DSM 16094</name>
    <dbReference type="NCBI Taxonomy" id="1123237"/>
    <lineage>
        <taxon>Bacteria</taxon>
        <taxon>Pseudomonadati</taxon>
        <taxon>Pseudomonadota</taxon>
        <taxon>Alphaproteobacteria</taxon>
        <taxon>Rhodobacterales</taxon>
        <taxon>Roseobacteraceae</taxon>
        <taxon>Salipiger</taxon>
    </lineage>
</organism>
<name>S9RZI1_9RHOB</name>
<sequence>MTADTNVKELEQLKAKHKELERKKMAADAEITQHERARAELVSEMKEKFGVDNVDDLRALYEKLLEEDNAKVAAFREQINGISERLASLEAA</sequence>
<protein>
    <submittedName>
        <fullName evidence="2">Uncharacterized protein</fullName>
    </submittedName>
</protein>
<keyword evidence="3" id="KW-1185">Reference proteome</keyword>
<dbReference type="HOGENOM" id="CLU_2411489_0_0_5"/>
<proteinExistence type="predicted"/>
<dbReference type="STRING" id="1123237.Salmuc_02028"/>
<gene>
    <name evidence="2" type="ORF">Salmuc_02028</name>
</gene>